<keyword evidence="3" id="KW-1185">Reference proteome</keyword>
<dbReference type="GO" id="GO:0016829">
    <property type="term" value="F:lyase activity"/>
    <property type="evidence" value="ECO:0007669"/>
    <property type="project" value="InterPro"/>
</dbReference>
<accession>A0A4Q1R5I4</accession>
<evidence type="ECO:0000259" key="1">
    <source>
        <dbReference type="Pfam" id="PF03559"/>
    </source>
</evidence>
<dbReference type="RefSeq" id="WP_129246890.1">
    <property type="nucleotide sequence ID" value="NZ_JABZEL010000006.1"/>
</dbReference>
<protein>
    <submittedName>
        <fullName evidence="2">NDP-hexose 2,3-dehydratase</fullName>
    </submittedName>
</protein>
<dbReference type="Proteomes" id="UP000289482">
    <property type="component" value="Unassembled WGS sequence"/>
</dbReference>
<dbReference type="Pfam" id="PF03559">
    <property type="entry name" value="Hexose_dehydrat"/>
    <property type="match status" value="2"/>
</dbReference>
<dbReference type="AlphaFoldDB" id="A0A4Q1R5I4"/>
<evidence type="ECO:0000313" key="3">
    <source>
        <dbReference type="Proteomes" id="UP000289482"/>
    </source>
</evidence>
<feature type="domain" description="dTDP-4-dehydro-6-deoxy-alpha-D-glucopyranose 2,3-dehydratase" evidence="1">
    <location>
        <begin position="262"/>
        <end position="465"/>
    </location>
</feature>
<dbReference type="GeneID" id="95778159"/>
<reference evidence="2 3" key="1">
    <citation type="submission" date="2019-01" db="EMBL/GenBank/DDBJ databases">
        <title>Draft genome sequences of the type strain Streptomyces sioyaensis DSM 40032 and its novel strain, TM32, a thermotolerant antibiotics-producing actinobacterium.</title>
        <authorList>
            <person name="Nakaew N."/>
            <person name="Lumyong S."/>
            <person name="Sloan W.T."/>
            <person name="Sungthong R."/>
        </authorList>
    </citation>
    <scope>NUCLEOTIDE SEQUENCE [LARGE SCALE GENOMIC DNA]</scope>
    <source>
        <strain evidence="2 3">DSM 40032</strain>
    </source>
</reference>
<evidence type="ECO:0000313" key="2">
    <source>
        <dbReference type="EMBL" id="RXS68309.1"/>
    </source>
</evidence>
<dbReference type="Gene3D" id="3.90.79.40">
    <property type="entry name" value="EvaA sugar 2,3-dehydratase subunit"/>
    <property type="match status" value="2"/>
</dbReference>
<organism evidence="2 3">
    <name type="scientific">Streptomyces sioyaensis</name>
    <dbReference type="NCBI Taxonomy" id="67364"/>
    <lineage>
        <taxon>Bacteria</taxon>
        <taxon>Bacillati</taxon>
        <taxon>Actinomycetota</taxon>
        <taxon>Actinomycetes</taxon>
        <taxon>Kitasatosporales</taxon>
        <taxon>Streptomycetaceae</taxon>
        <taxon>Streptomyces</taxon>
    </lineage>
</organism>
<proteinExistence type="predicted"/>
<gene>
    <name evidence="2" type="ORF">EST54_09145</name>
</gene>
<feature type="domain" description="dTDP-4-dehydro-6-deoxy-alpha-D-glucopyranose 2,3-dehydratase" evidence="1">
    <location>
        <begin position="42"/>
        <end position="244"/>
    </location>
</feature>
<sequence length="470" mass="51919">MDSAVEPLHSPGSAVSSRRAVALSSRLAASALATEGGVMSNEAFHAWFEERQRTHALQVSRIPFGELRGWGFAPGTGNLRHDSGRFFSIEGIRVRSDYGPVREWCQPIIHQPEIGVLGIAVREIDGVLHCLMQAKPEPGNANGVQLSPTVQATKSNYTRVHGGSSVPYMDCFVDPDPRRVLADVLQSEQGSWFFRKRNRNMVVEVGPEVEAGEDFCWVTLGQLGALLRRPDLVNMDARTVLSCIPDWRAGSSTANAGLHSDTELRSWVTTRRARHEITTEPLPLGEAEGWRRSPDAISHESGLFFSIVAVDVSSHRREVPAWSQPLLAPHGLGMAALLVKRIGGVPHALLSARVEPGFLDVVELGPTVQCTPESYAHLPAGDRPRYLDAVLDADRRPERTLFDAVLSEEGGRFLDARSRYLIVEVDEDFPTEAPEDFRWVTLCQINELLKHSHYLNVQARTLVAAMRTLP</sequence>
<dbReference type="EMBL" id="SDIF01000018">
    <property type="protein sequence ID" value="RXS68309.1"/>
    <property type="molecule type" value="Genomic_DNA"/>
</dbReference>
<dbReference type="InterPro" id="IPR005212">
    <property type="entry name" value="EvaA-like"/>
</dbReference>
<dbReference type="InterPro" id="IPR038153">
    <property type="entry name" value="EvaA-like_sf"/>
</dbReference>
<name>A0A4Q1R5I4_9ACTN</name>
<comment type="caution">
    <text evidence="2">The sequence shown here is derived from an EMBL/GenBank/DDBJ whole genome shotgun (WGS) entry which is preliminary data.</text>
</comment>